<feature type="chain" id="PRO_5044001777" evidence="1">
    <location>
        <begin position="28"/>
        <end position="91"/>
    </location>
</feature>
<evidence type="ECO:0000256" key="1">
    <source>
        <dbReference type="SAM" id="SignalP"/>
    </source>
</evidence>
<dbReference type="AlphaFoldDB" id="A0AAW0KT00"/>
<dbReference type="EMBL" id="PKMF04000233">
    <property type="protein sequence ID" value="KAK7841827.1"/>
    <property type="molecule type" value="Genomic_DNA"/>
</dbReference>
<name>A0AAW0KT00_QUESU</name>
<evidence type="ECO:0000313" key="2">
    <source>
        <dbReference type="EMBL" id="KAK7841827.1"/>
    </source>
</evidence>
<reference evidence="2 3" key="1">
    <citation type="journal article" date="2018" name="Sci. Data">
        <title>The draft genome sequence of cork oak.</title>
        <authorList>
            <person name="Ramos A.M."/>
            <person name="Usie A."/>
            <person name="Barbosa P."/>
            <person name="Barros P.M."/>
            <person name="Capote T."/>
            <person name="Chaves I."/>
            <person name="Simoes F."/>
            <person name="Abreu I."/>
            <person name="Carrasquinho I."/>
            <person name="Faro C."/>
            <person name="Guimaraes J.B."/>
            <person name="Mendonca D."/>
            <person name="Nobrega F."/>
            <person name="Rodrigues L."/>
            <person name="Saibo N.J.M."/>
            <person name="Varela M.C."/>
            <person name="Egas C."/>
            <person name="Matos J."/>
            <person name="Miguel C.M."/>
            <person name="Oliveira M.M."/>
            <person name="Ricardo C.P."/>
            <person name="Goncalves S."/>
        </authorList>
    </citation>
    <scope>NUCLEOTIDE SEQUENCE [LARGE SCALE GENOMIC DNA]</scope>
    <source>
        <strain evidence="3">cv. HL8</strain>
    </source>
</reference>
<feature type="signal peptide" evidence="1">
    <location>
        <begin position="1"/>
        <end position="27"/>
    </location>
</feature>
<keyword evidence="1" id="KW-0732">Signal</keyword>
<sequence length="91" mass="10432">MYKLEARIHHCHVIWACLILFLEVSKSALREAEKEMRIVIHGSTVFKSGRAHQELERNVHSSVEELVRVQLVNSNDEAEALALQRAINTVE</sequence>
<protein>
    <submittedName>
        <fullName evidence="2">Uncharacterized protein</fullName>
    </submittedName>
</protein>
<accession>A0AAW0KT00</accession>
<dbReference type="Proteomes" id="UP000237347">
    <property type="component" value="Unassembled WGS sequence"/>
</dbReference>
<keyword evidence="3" id="KW-1185">Reference proteome</keyword>
<comment type="caution">
    <text evidence="2">The sequence shown here is derived from an EMBL/GenBank/DDBJ whole genome shotgun (WGS) entry which is preliminary data.</text>
</comment>
<gene>
    <name evidence="2" type="ORF">CFP56_014845</name>
</gene>
<proteinExistence type="predicted"/>
<organism evidence="2 3">
    <name type="scientific">Quercus suber</name>
    <name type="common">Cork oak</name>
    <dbReference type="NCBI Taxonomy" id="58331"/>
    <lineage>
        <taxon>Eukaryota</taxon>
        <taxon>Viridiplantae</taxon>
        <taxon>Streptophyta</taxon>
        <taxon>Embryophyta</taxon>
        <taxon>Tracheophyta</taxon>
        <taxon>Spermatophyta</taxon>
        <taxon>Magnoliopsida</taxon>
        <taxon>eudicotyledons</taxon>
        <taxon>Gunneridae</taxon>
        <taxon>Pentapetalae</taxon>
        <taxon>rosids</taxon>
        <taxon>fabids</taxon>
        <taxon>Fagales</taxon>
        <taxon>Fagaceae</taxon>
        <taxon>Quercus</taxon>
    </lineage>
</organism>
<evidence type="ECO:0000313" key="3">
    <source>
        <dbReference type="Proteomes" id="UP000237347"/>
    </source>
</evidence>